<evidence type="ECO:0000313" key="2">
    <source>
        <dbReference type="Proteomes" id="UP001241377"/>
    </source>
</evidence>
<reference evidence="1" key="1">
    <citation type="submission" date="2023-04" db="EMBL/GenBank/DDBJ databases">
        <title>Draft Genome sequencing of Naganishia species isolated from polar environments using Oxford Nanopore Technology.</title>
        <authorList>
            <person name="Leo P."/>
            <person name="Venkateswaran K."/>
        </authorList>
    </citation>
    <scope>NUCLEOTIDE SEQUENCE</scope>
    <source>
        <strain evidence="1">MNA-CCFEE 5261</strain>
    </source>
</reference>
<name>A0ACC2V403_9TREE</name>
<comment type="caution">
    <text evidence="1">The sequence shown here is derived from an EMBL/GenBank/DDBJ whole genome shotgun (WGS) entry which is preliminary data.</text>
</comment>
<keyword evidence="2" id="KW-1185">Reference proteome</keyword>
<protein>
    <submittedName>
        <fullName evidence="1">Uncharacterized protein</fullName>
    </submittedName>
</protein>
<proteinExistence type="predicted"/>
<dbReference type="EMBL" id="JASBWR010000119">
    <property type="protein sequence ID" value="KAJ9093771.1"/>
    <property type="molecule type" value="Genomic_DNA"/>
</dbReference>
<sequence length="682" mass="73478">MASFCSEAGTKRGNHLDPNAPPTQKLPLFYLLDSISKNAGPPYTTYIFPQFLAQVYLRAYSQVDGLTKKKMEDMLTTWRTTRGAGTPEGELFPRDVRNHIEQAIYGRMIPAPMPPGQMPMQQNMYPPPSIHTVPTTPFMPTPPQSSISMAPPPPHSAGISRDSVTTTLLTTLSLKRALLAKNPHDTSTQSTVGILEQLQAHLNAGSVSQAELVAIQQQLEQFRANPSVPSFPSSTPAMHPRSASSSLTMPQPVPYSGGFSGVTGQATQSPRPDFSALQGLGPLPGAAGGASAAPAGLDFSSLLGNLARAGILSHTGTPVADGATTTTPRLGAPVPQIRQDLREASVGSVNSRADGQHEDAQVQTEDEPDGMEDYEELILRMNVQLTLADLSQQRDFQPTSHLPNRCSQCAARFAAGKTGKDRLQAHLDWHFRRNRKERESEGRGANRRWLPRAELWVNDIASAFTGVRDEVDPESTHGSTHGMAPRPGGSDVAGSAVAAKQRNTAELQKKWVTMPPNPAGKKKCPICKEEFVDEFVQDEEEWIWRNCVKVKNSYYHATCRADALATAAANRKAVATASDGHNLRAASPSGTASRENTPPASAVGVKPETVASPLRQSVKMENVEQSVAGPDKQDSGADNVAQVDGKLDLPTDRVESELGSLKRKAEGSPEHADKEVKKEKSE</sequence>
<accession>A0ACC2V403</accession>
<gene>
    <name evidence="1" type="ORF">QFC19_008210</name>
</gene>
<evidence type="ECO:0000313" key="1">
    <source>
        <dbReference type="EMBL" id="KAJ9093771.1"/>
    </source>
</evidence>
<dbReference type="Proteomes" id="UP001241377">
    <property type="component" value="Unassembled WGS sequence"/>
</dbReference>
<organism evidence="1 2">
    <name type="scientific">Naganishia cerealis</name>
    <dbReference type="NCBI Taxonomy" id="610337"/>
    <lineage>
        <taxon>Eukaryota</taxon>
        <taxon>Fungi</taxon>
        <taxon>Dikarya</taxon>
        <taxon>Basidiomycota</taxon>
        <taxon>Agaricomycotina</taxon>
        <taxon>Tremellomycetes</taxon>
        <taxon>Filobasidiales</taxon>
        <taxon>Filobasidiaceae</taxon>
        <taxon>Naganishia</taxon>
    </lineage>
</organism>